<dbReference type="AlphaFoldDB" id="A0AAC9J4A5"/>
<proteinExistence type="predicted"/>
<evidence type="ECO:0000256" key="1">
    <source>
        <dbReference type="SAM" id="MobiDB-lite"/>
    </source>
</evidence>
<dbReference type="KEGG" id="vhl:BME96_19090"/>
<feature type="region of interest" description="Disordered" evidence="1">
    <location>
        <begin position="65"/>
        <end position="86"/>
    </location>
</feature>
<name>A0AAC9J4A5_VIRHA</name>
<dbReference type="InterPro" id="IPR035395">
    <property type="entry name" value="DUF5415"/>
</dbReference>
<dbReference type="RefSeq" id="WP_071650109.1">
    <property type="nucleotide sequence ID" value="NZ_CP017963.1"/>
</dbReference>
<keyword evidence="2" id="KW-0614">Plasmid</keyword>
<dbReference type="Proteomes" id="UP000182945">
    <property type="component" value="Plasmid unnamed1"/>
</dbReference>
<dbReference type="GeneID" id="71516520"/>
<geneLocation type="plasmid" evidence="2 3">
    <name>unnamed1</name>
</geneLocation>
<protein>
    <submittedName>
        <fullName evidence="2">Uncharacterized protein</fullName>
    </submittedName>
</protein>
<reference evidence="2 3" key="1">
    <citation type="submission" date="2016-11" db="EMBL/GenBank/DDBJ databases">
        <title>Complete genome sequencing of Virgibacillus halodenitrificans PDB-F2.</title>
        <authorList>
            <person name="Sun Z."/>
            <person name="Zhou Y."/>
            <person name="Li H."/>
        </authorList>
    </citation>
    <scope>NUCLEOTIDE SEQUENCE [LARGE SCALE GENOMIC DNA]</scope>
    <source>
        <strain evidence="2 3">PDB-F2</strain>
        <plasmid evidence="2 3">unnamed1</plasmid>
    </source>
</reference>
<dbReference type="EMBL" id="CP017963">
    <property type="protein sequence ID" value="APC50389.1"/>
    <property type="molecule type" value="Genomic_DNA"/>
</dbReference>
<dbReference type="Pfam" id="PF17436">
    <property type="entry name" value="DUF5415"/>
    <property type="match status" value="1"/>
</dbReference>
<evidence type="ECO:0000313" key="2">
    <source>
        <dbReference type="EMBL" id="APC50389.1"/>
    </source>
</evidence>
<accession>A0AAC9J4A5</accession>
<organism evidence="2 3">
    <name type="scientific">Virgibacillus halodenitrificans</name>
    <name type="common">Bacillus halodenitrificans</name>
    <dbReference type="NCBI Taxonomy" id="1482"/>
    <lineage>
        <taxon>Bacteria</taxon>
        <taxon>Bacillati</taxon>
        <taxon>Bacillota</taxon>
        <taxon>Bacilli</taxon>
        <taxon>Bacillales</taxon>
        <taxon>Bacillaceae</taxon>
        <taxon>Virgibacillus</taxon>
    </lineage>
</organism>
<gene>
    <name evidence="2" type="ORF">BME96_19090</name>
</gene>
<sequence>MAGKRKENPVKEAVEKILKKNGHNYNDWKKEVINKRKLEVMSGEDKEWTESTVQEASFELIMEEINKEPRDNQESSSFKGKFEKQN</sequence>
<evidence type="ECO:0000313" key="3">
    <source>
        <dbReference type="Proteomes" id="UP000182945"/>
    </source>
</evidence>